<organism evidence="1 2">
    <name type="scientific">Aspergillus minisclerotigenes</name>
    <dbReference type="NCBI Taxonomy" id="656917"/>
    <lineage>
        <taxon>Eukaryota</taxon>
        <taxon>Fungi</taxon>
        <taxon>Dikarya</taxon>
        <taxon>Ascomycota</taxon>
        <taxon>Pezizomycotina</taxon>
        <taxon>Eurotiomycetes</taxon>
        <taxon>Eurotiomycetidae</taxon>
        <taxon>Eurotiales</taxon>
        <taxon>Aspergillaceae</taxon>
        <taxon>Aspergillus</taxon>
        <taxon>Aspergillus subgen. Circumdati</taxon>
    </lineage>
</organism>
<keyword evidence="2" id="KW-1185">Reference proteome</keyword>
<name>A0A5N6J9F6_9EURO</name>
<dbReference type="EMBL" id="ML732788">
    <property type="protein sequence ID" value="KAB8274403.1"/>
    <property type="molecule type" value="Genomic_DNA"/>
</dbReference>
<dbReference type="Proteomes" id="UP000326289">
    <property type="component" value="Unassembled WGS sequence"/>
</dbReference>
<protein>
    <submittedName>
        <fullName evidence="1">Uncharacterized protein</fullName>
    </submittedName>
</protein>
<dbReference type="AlphaFoldDB" id="A0A5N6J9F6"/>
<gene>
    <name evidence="1" type="ORF">BDV30DRAFT_90274</name>
</gene>
<accession>A0A5N6J9F6</accession>
<reference evidence="1 2" key="1">
    <citation type="submission" date="2019-04" db="EMBL/GenBank/DDBJ databases">
        <title>Fungal friends and foes A comparative genomics study of 23 Aspergillus species from section Flavi.</title>
        <authorList>
            <consortium name="DOE Joint Genome Institute"/>
            <person name="Kjaerbolling I."/>
            <person name="Vesth T.C."/>
            <person name="Frisvad J.C."/>
            <person name="Nybo J.L."/>
            <person name="Theobald S."/>
            <person name="Kildgaard S."/>
            <person name="Petersen T.I."/>
            <person name="Kuo A."/>
            <person name="Sato A."/>
            <person name="Lyhne E.K."/>
            <person name="Kogle M.E."/>
            <person name="Wiebenga A."/>
            <person name="Kun R.S."/>
            <person name="Lubbers R.J."/>
            <person name="Makela M.R."/>
            <person name="Barry K."/>
            <person name="Chovatia M."/>
            <person name="Clum A."/>
            <person name="Daum C."/>
            <person name="Haridas S."/>
            <person name="He G."/>
            <person name="LaButti K."/>
            <person name="Lipzen A."/>
            <person name="Mondo S."/>
            <person name="Pangilinan J."/>
            <person name="Riley R."/>
            <person name="Salamov A."/>
            <person name="Simmons B.A."/>
            <person name="Magnuson J.K."/>
            <person name="Henrissat B."/>
            <person name="Mortensen U.H."/>
            <person name="Larsen T.O."/>
            <person name="De vries R.P."/>
            <person name="Grigoriev I.V."/>
            <person name="Machida M."/>
            <person name="Baker S.E."/>
            <person name="Andersen M.R."/>
        </authorList>
    </citation>
    <scope>NUCLEOTIDE SEQUENCE [LARGE SCALE GENOMIC DNA]</scope>
    <source>
        <strain evidence="1 2">CBS 117635</strain>
    </source>
</reference>
<evidence type="ECO:0000313" key="1">
    <source>
        <dbReference type="EMBL" id="KAB8274403.1"/>
    </source>
</evidence>
<sequence>MSAARRKHRLGPSMRLILTRGAQVICLSQPSHFFLSRADFKTHESFDTHYWLVCNSAHSLNYYSLFIFCVLRRNNPRPLVSLVVPRSQGYGPFQGKILNNYLQSWVCALSIS</sequence>
<evidence type="ECO:0000313" key="2">
    <source>
        <dbReference type="Proteomes" id="UP000326289"/>
    </source>
</evidence>
<proteinExistence type="predicted"/>